<sequence>MRLNRENILDIVLGRTPWPAAEADLMGIPGLDGVYQDGVEPSAGLRTDLPPGLSAAELIAAMNNNEFQAFKNQVARGERKVLDPPEPFWDAETKDAALHALGLDEEGLWWTDDAKNLLYHPEGIVEGLGQAVTSIPGGFFGGMEAIKRAIDCVALSHEVDLENFHAYITEGFEEKASEWDFLVYEPRTKGANLVGLALSAPAVMLSDAGRSLATLEAFEDSPNIRGALRLAGDFGGTALLAKIFKKSVGENTHSSKVPQEHLDLVKQFQEANNQVPTLGLKDKIKRSFSSDRKYPERELLELYKKSSEPVPSLLDILSPDEVAEHWNRMNSLEKHIISNSKIMMVNGRPVAFFRGTKIDPLVENSNGVKNYKNIMEGGAPKSSGGQTLQLHHVGQMDNGVVFPLYQKSHGIIPNSIDISEIDRNAFAKYRSGFWEQGGRHYDP</sequence>
<name>A0A1M6FAI6_9BACT</name>
<protein>
    <submittedName>
        <fullName evidence="2">A nuclease of the HNH/ENDO VII superfamily with conserved LHH</fullName>
    </submittedName>
</protein>
<dbReference type="Pfam" id="PF14411">
    <property type="entry name" value="LHH"/>
    <property type="match status" value="1"/>
</dbReference>
<feature type="domain" description="LHH" evidence="1">
    <location>
        <begin position="370"/>
        <end position="436"/>
    </location>
</feature>
<reference evidence="3" key="1">
    <citation type="submission" date="2016-11" db="EMBL/GenBank/DDBJ databases">
        <authorList>
            <person name="Varghese N."/>
            <person name="Submissions S."/>
        </authorList>
    </citation>
    <scope>NUCLEOTIDE SEQUENCE [LARGE SCALE GENOMIC DNA]</scope>
    <source>
        <strain evidence="3">DSM 16219</strain>
    </source>
</reference>
<proteinExistence type="predicted"/>
<dbReference type="Proteomes" id="UP000183994">
    <property type="component" value="Unassembled WGS sequence"/>
</dbReference>
<evidence type="ECO:0000313" key="3">
    <source>
        <dbReference type="Proteomes" id="UP000183994"/>
    </source>
</evidence>
<gene>
    <name evidence="2" type="ORF">SAMN02745216_00764</name>
</gene>
<dbReference type="AlphaFoldDB" id="A0A1M6FAI6"/>
<dbReference type="InterPro" id="IPR026834">
    <property type="entry name" value="LHH"/>
</dbReference>
<accession>A0A1M6FAI6</accession>
<keyword evidence="3" id="KW-1185">Reference proteome</keyword>
<evidence type="ECO:0000259" key="1">
    <source>
        <dbReference type="Pfam" id="PF14411"/>
    </source>
</evidence>
<dbReference type="STRING" id="1121393.SAMN02745216_00764"/>
<organism evidence="2 3">
    <name type="scientific">Desulfatibacillum alkenivorans DSM 16219</name>
    <dbReference type="NCBI Taxonomy" id="1121393"/>
    <lineage>
        <taxon>Bacteria</taxon>
        <taxon>Pseudomonadati</taxon>
        <taxon>Thermodesulfobacteriota</taxon>
        <taxon>Desulfobacteria</taxon>
        <taxon>Desulfobacterales</taxon>
        <taxon>Desulfatibacillaceae</taxon>
        <taxon>Desulfatibacillum</taxon>
    </lineage>
</organism>
<dbReference type="EMBL" id="FQZU01000003">
    <property type="protein sequence ID" value="SHI94666.1"/>
    <property type="molecule type" value="Genomic_DNA"/>
</dbReference>
<evidence type="ECO:0000313" key="2">
    <source>
        <dbReference type="EMBL" id="SHI94666.1"/>
    </source>
</evidence>